<dbReference type="InterPro" id="IPR025269">
    <property type="entry name" value="SAM-like_dom"/>
</dbReference>
<gene>
    <name evidence="7" type="ORF">BVU17_17525</name>
</gene>
<dbReference type="OrthoDB" id="194919at2157"/>
<dbReference type="GO" id="GO:0006310">
    <property type="term" value="P:DNA recombination"/>
    <property type="evidence" value="ECO:0007669"/>
    <property type="project" value="UniProtKB-KW"/>
</dbReference>
<name>A0A2H5A3Q7_9EURY</name>
<sequence length="344" mass="38962">MDRLPPAYDATPGGDALEVAIEKRLVDIDSGRYQTNVASVLRKFAAWSRDQHGISSPKDIDDDLCRQYARDLARADDRDDISPETARRYFAYVRSFLTWAVYEGLIPTNPAKTNHAEGPLPTDETETDQQYWTARDRDAICATATARVDEAGESDDIDRTAAYRDQALVFLLAYSGARSAELVAVSDDEERNGLRWRHVDLEAGTMQVFGKNRTRESAPILDDALRPLRRWKQLREPDENEAVFPRLDNAAKALDPTPSITTQSARNILADLCEWADYEFEEPLKPHGARRGLGREIYRENPQLAQDVLRHKSIETTHEGYAQEAAKRTRDEANDIISDTERLL</sequence>
<evidence type="ECO:0000313" key="7">
    <source>
        <dbReference type="EMBL" id="AUG49389.1"/>
    </source>
</evidence>
<evidence type="ECO:0000256" key="1">
    <source>
        <dbReference type="ARBA" id="ARBA00022908"/>
    </source>
</evidence>
<dbReference type="SUPFAM" id="SSF56349">
    <property type="entry name" value="DNA breaking-rejoining enzymes"/>
    <property type="match status" value="1"/>
</dbReference>
<keyword evidence="3" id="KW-0233">DNA recombination</keyword>
<feature type="domain" description="Core-binding (CB)" evidence="6">
    <location>
        <begin position="15"/>
        <end position="101"/>
    </location>
</feature>
<dbReference type="Pfam" id="PF00589">
    <property type="entry name" value="Phage_integrase"/>
    <property type="match status" value="1"/>
</dbReference>
<dbReference type="Gene3D" id="1.10.443.10">
    <property type="entry name" value="Intergrase catalytic core"/>
    <property type="match status" value="1"/>
</dbReference>
<feature type="domain" description="Tyr recombinase" evidence="5">
    <location>
        <begin position="135"/>
        <end position="334"/>
    </location>
</feature>
<keyword evidence="7" id="KW-0614">Plasmid</keyword>
<evidence type="ECO:0000256" key="4">
    <source>
        <dbReference type="PROSITE-ProRule" id="PRU01248"/>
    </source>
</evidence>
<dbReference type="PANTHER" id="PTHR30349">
    <property type="entry name" value="PHAGE INTEGRASE-RELATED"/>
    <property type="match status" value="1"/>
</dbReference>
<dbReference type="InterPro" id="IPR013762">
    <property type="entry name" value="Integrase-like_cat_sf"/>
</dbReference>
<dbReference type="GO" id="GO:0015074">
    <property type="term" value="P:DNA integration"/>
    <property type="evidence" value="ECO:0007669"/>
    <property type="project" value="UniProtKB-KW"/>
</dbReference>
<dbReference type="Proteomes" id="UP000242917">
    <property type="component" value="Plasmid pNYT1"/>
</dbReference>
<dbReference type="InterPro" id="IPR002104">
    <property type="entry name" value="Integrase_catalytic"/>
</dbReference>
<keyword evidence="1" id="KW-0229">DNA integration</keyword>
<dbReference type="CDD" id="cd00397">
    <property type="entry name" value="DNA_BRE_C"/>
    <property type="match status" value="1"/>
</dbReference>
<dbReference type="InterPro" id="IPR050090">
    <property type="entry name" value="Tyrosine_recombinase_XerCD"/>
</dbReference>
<protein>
    <submittedName>
        <fullName evidence="7">Integrase</fullName>
    </submittedName>
</protein>
<evidence type="ECO:0000256" key="2">
    <source>
        <dbReference type="ARBA" id="ARBA00023125"/>
    </source>
</evidence>
<dbReference type="Pfam" id="PF13102">
    <property type="entry name" value="Phage_int_SAM_5"/>
    <property type="match status" value="1"/>
</dbReference>
<dbReference type="AlphaFoldDB" id="A0A2H5A3Q7"/>
<keyword evidence="2 4" id="KW-0238">DNA-binding</keyword>
<proteinExistence type="predicted"/>
<dbReference type="KEGG" id="hta:BVU17_17525"/>
<organism evidence="7 8">
    <name type="scientific">Haloarcula taiwanensis</name>
    <dbReference type="NCBI Taxonomy" id="1932004"/>
    <lineage>
        <taxon>Archaea</taxon>
        <taxon>Methanobacteriati</taxon>
        <taxon>Methanobacteriota</taxon>
        <taxon>Stenosarchaea group</taxon>
        <taxon>Halobacteria</taxon>
        <taxon>Halobacteriales</taxon>
        <taxon>Haloarculaceae</taxon>
        <taxon>Haloarcula</taxon>
    </lineage>
</organism>
<evidence type="ECO:0000313" key="8">
    <source>
        <dbReference type="Proteomes" id="UP000242917"/>
    </source>
</evidence>
<accession>A0A2H5A3Q7</accession>
<dbReference type="Gene3D" id="1.10.150.130">
    <property type="match status" value="1"/>
</dbReference>
<dbReference type="InterPro" id="IPR011010">
    <property type="entry name" value="DNA_brk_join_enz"/>
</dbReference>
<keyword evidence="8" id="KW-1185">Reference proteome</keyword>
<dbReference type="EMBL" id="CP019156">
    <property type="protein sequence ID" value="AUG49389.1"/>
    <property type="molecule type" value="Genomic_DNA"/>
</dbReference>
<geneLocation type="plasmid" evidence="7 8">
    <name>pNYT1</name>
</geneLocation>
<reference evidence="7 8" key="1">
    <citation type="submission" date="2017-01" db="EMBL/GenBank/DDBJ databases">
        <title>A Red Light-Sensitive Sensory Rhodopsin I From Haloarcula taiwanensis, A New Haloarchaeon Isolated From Taiwan.</title>
        <authorList>
            <person name="Yang C.-S."/>
            <person name="Han Y.-A."/>
            <person name="Chen P.-C."/>
            <person name="Ng W.V."/>
            <person name="Chen T.-W."/>
        </authorList>
    </citation>
    <scope>NUCLEOTIDE SEQUENCE [LARGE SCALE GENOMIC DNA]</scope>
    <source>
        <strain evidence="7 8">Taiwanensis</strain>
        <plasmid evidence="7 8">pNYT1</plasmid>
    </source>
</reference>
<dbReference type="PROSITE" id="PS51898">
    <property type="entry name" value="TYR_RECOMBINASE"/>
    <property type="match status" value="1"/>
</dbReference>
<dbReference type="GO" id="GO:0003677">
    <property type="term" value="F:DNA binding"/>
    <property type="evidence" value="ECO:0007669"/>
    <property type="project" value="UniProtKB-UniRule"/>
</dbReference>
<dbReference type="InterPro" id="IPR010998">
    <property type="entry name" value="Integrase_recombinase_N"/>
</dbReference>
<evidence type="ECO:0000256" key="3">
    <source>
        <dbReference type="ARBA" id="ARBA00023172"/>
    </source>
</evidence>
<evidence type="ECO:0000259" key="6">
    <source>
        <dbReference type="PROSITE" id="PS51900"/>
    </source>
</evidence>
<dbReference type="PROSITE" id="PS51900">
    <property type="entry name" value="CB"/>
    <property type="match status" value="1"/>
</dbReference>
<evidence type="ECO:0000259" key="5">
    <source>
        <dbReference type="PROSITE" id="PS51898"/>
    </source>
</evidence>
<dbReference type="InterPro" id="IPR044068">
    <property type="entry name" value="CB"/>
</dbReference>
<dbReference type="PANTHER" id="PTHR30349:SF41">
    <property type="entry name" value="INTEGRASE_RECOMBINASE PROTEIN MJ0367-RELATED"/>
    <property type="match status" value="1"/>
</dbReference>